<reference evidence="4 5" key="1">
    <citation type="submission" date="2020-08" db="EMBL/GenBank/DDBJ databases">
        <title>Genomic Encyclopedia of Archaeal and Bacterial Type Strains, Phase II (KMG-II): from individual species to whole genera.</title>
        <authorList>
            <person name="Goeker M."/>
        </authorList>
    </citation>
    <scope>NUCLEOTIDE SEQUENCE [LARGE SCALE GENOMIC DNA]</scope>
    <source>
        <strain evidence="4 5">DSM 43850</strain>
    </source>
</reference>
<keyword evidence="2" id="KW-0732">Signal</keyword>
<protein>
    <recommendedName>
        <fullName evidence="3">Septum formation-related domain-containing protein</fullName>
    </recommendedName>
</protein>
<dbReference type="Pfam" id="PF13845">
    <property type="entry name" value="Septum_form"/>
    <property type="match status" value="1"/>
</dbReference>
<evidence type="ECO:0000313" key="4">
    <source>
        <dbReference type="EMBL" id="MBA8929369.1"/>
    </source>
</evidence>
<name>A0ABR6BR37_9PSEU</name>
<evidence type="ECO:0000256" key="1">
    <source>
        <dbReference type="SAM" id="MobiDB-lite"/>
    </source>
</evidence>
<feature type="region of interest" description="Disordered" evidence="1">
    <location>
        <begin position="30"/>
        <end position="58"/>
    </location>
</feature>
<dbReference type="PROSITE" id="PS51257">
    <property type="entry name" value="PROKAR_LIPOPROTEIN"/>
    <property type="match status" value="1"/>
</dbReference>
<organism evidence="4 5">
    <name type="scientific">Kutzneria viridogrisea</name>
    <dbReference type="NCBI Taxonomy" id="47990"/>
    <lineage>
        <taxon>Bacteria</taxon>
        <taxon>Bacillati</taxon>
        <taxon>Actinomycetota</taxon>
        <taxon>Actinomycetes</taxon>
        <taxon>Pseudonocardiales</taxon>
        <taxon>Pseudonocardiaceae</taxon>
        <taxon>Kutzneria</taxon>
    </lineage>
</organism>
<dbReference type="InterPro" id="IPR026004">
    <property type="entry name" value="Septum_form"/>
</dbReference>
<accession>A0ABR6BR37</accession>
<feature type="domain" description="Septum formation-related" evidence="3">
    <location>
        <begin position="67"/>
        <end position="277"/>
    </location>
</feature>
<evidence type="ECO:0000313" key="5">
    <source>
        <dbReference type="Proteomes" id="UP000517916"/>
    </source>
</evidence>
<comment type="caution">
    <text evidence="4">The sequence shown here is derived from an EMBL/GenBank/DDBJ whole genome shotgun (WGS) entry which is preliminary data.</text>
</comment>
<dbReference type="Proteomes" id="UP000517916">
    <property type="component" value="Unassembled WGS sequence"/>
</dbReference>
<dbReference type="RefSeq" id="WP_051913371.1">
    <property type="nucleotide sequence ID" value="NZ_BAAABQ010000093.1"/>
</dbReference>
<sequence length="299" mass="31478">MRRGWQAVLVLAVAGATSACARPALDLPAAAPPAPSSPVNSSGALPVPAPRNDSVSVGSGSVLPSVGQCIDATRQTVPCTNPHQGEITLVSELPAGLPSSMPDDSTLTREALPRCRTALGDYVGSKDADATSVQAWAFWPQQQDWAAGRRWLVCAVTQVDSVGNPTTVAGSIHNGLAGSGFGKYQTCTVSSPSRDQQLRFGRCDGPHLGEAMPDVQSLGRSTDPMPPTEQINAIARDRCGKELINYLGATNRADVTFTWRAPDTRQAWSQGFTNLICYAESERTVNGRLRGIGTGPLPT</sequence>
<gene>
    <name evidence="4" type="ORF">BC739_006587</name>
</gene>
<evidence type="ECO:0000256" key="2">
    <source>
        <dbReference type="SAM" id="SignalP"/>
    </source>
</evidence>
<dbReference type="EMBL" id="JACJID010000005">
    <property type="protein sequence ID" value="MBA8929369.1"/>
    <property type="molecule type" value="Genomic_DNA"/>
</dbReference>
<feature type="chain" id="PRO_5047055350" description="Septum formation-related domain-containing protein" evidence="2">
    <location>
        <begin position="22"/>
        <end position="299"/>
    </location>
</feature>
<evidence type="ECO:0000259" key="3">
    <source>
        <dbReference type="Pfam" id="PF13845"/>
    </source>
</evidence>
<feature type="signal peptide" evidence="2">
    <location>
        <begin position="1"/>
        <end position="21"/>
    </location>
</feature>
<proteinExistence type="predicted"/>
<keyword evidence="5" id="KW-1185">Reference proteome</keyword>